<dbReference type="EMBL" id="BGZK01001805">
    <property type="protein sequence ID" value="GBP86653.1"/>
    <property type="molecule type" value="Genomic_DNA"/>
</dbReference>
<dbReference type="Proteomes" id="UP000299102">
    <property type="component" value="Unassembled WGS sequence"/>
</dbReference>
<gene>
    <name evidence="2" type="ORF">EVAR_81953_1</name>
</gene>
<sequence>MRTKGRPSCAENNQNSALSSERRRPLKRLPQIAGGIAECARPAPADDSCESGTFEMCLYWTILHAHDNQRKGQSYREPSLKDHPSGRSDRAFGKALTFEKDLIYAVVEWIDTFMQL</sequence>
<name>A0A4C1ZHQ3_EUMVA</name>
<feature type="compositionally biased region" description="Polar residues" evidence="1">
    <location>
        <begin position="10"/>
        <end position="19"/>
    </location>
</feature>
<proteinExistence type="predicted"/>
<comment type="caution">
    <text evidence="2">The sequence shown here is derived from an EMBL/GenBank/DDBJ whole genome shotgun (WGS) entry which is preliminary data.</text>
</comment>
<evidence type="ECO:0000256" key="1">
    <source>
        <dbReference type="SAM" id="MobiDB-lite"/>
    </source>
</evidence>
<keyword evidence="3" id="KW-1185">Reference proteome</keyword>
<reference evidence="2 3" key="1">
    <citation type="journal article" date="2019" name="Commun. Biol.">
        <title>The bagworm genome reveals a unique fibroin gene that provides high tensile strength.</title>
        <authorList>
            <person name="Kono N."/>
            <person name="Nakamura H."/>
            <person name="Ohtoshi R."/>
            <person name="Tomita M."/>
            <person name="Numata K."/>
            <person name="Arakawa K."/>
        </authorList>
    </citation>
    <scope>NUCLEOTIDE SEQUENCE [LARGE SCALE GENOMIC DNA]</scope>
</reference>
<dbReference type="AlphaFoldDB" id="A0A4C1ZHQ3"/>
<protein>
    <submittedName>
        <fullName evidence="2">Uncharacterized protein</fullName>
    </submittedName>
</protein>
<organism evidence="2 3">
    <name type="scientific">Eumeta variegata</name>
    <name type="common">Bagworm moth</name>
    <name type="synonym">Eumeta japonica</name>
    <dbReference type="NCBI Taxonomy" id="151549"/>
    <lineage>
        <taxon>Eukaryota</taxon>
        <taxon>Metazoa</taxon>
        <taxon>Ecdysozoa</taxon>
        <taxon>Arthropoda</taxon>
        <taxon>Hexapoda</taxon>
        <taxon>Insecta</taxon>
        <taxon>Pterygota</taxon>
        <taxon>Neoptera</taxon>
        <taxon>Endopterygota</taxon>
        <taxon>Lepidoptera</taxon>
        <taxon>Glossata</taxon>
        <taxon>Ditrysia</taxon>
        <taxon>Tineoidea</taxon>
        <taxon>Psychidae</taxon>
        <taxon>Oiketicinae</taxon>
        <taxon>Eumeta</taxon>
    </lineage>
</organism>
<evidence type="ECO:0000313" key="3">
    <source>
        <dbReference type="Proteomes" id="UP000299102"/>
    </source>
</evidence>
<feature type="region of interest" description="Disordered" evidence="1">
    <location>
        <begin position="1"/>
        <end position="26"/>
    </location>
</feature>
<accession>A0A4C1ZHQ3</accession>
<evidence type="ECO:0000313" key="2">
    <source>
        <dbReference type="EMBL" id="GBP86653.1"/>
    </source>
</evidence>